<reference evidence="2" key="1">
    <citation type="submission" date="2023-03" db="EMBL/GenBank/DDBJ databases">
        <title>Massive genome expansion in bonnet fungi (Mycena s.s.) driven by repeated elements and novel gene families across ecological guilds.</title>
        <authorList>
            <consortium name="Lawrence Berkeley National Laboratory"/>
            <person name="Harder C.B."/>
            <person name="Miyauchi S."/>
            <person name="Viragh M."/>
            <person name="Kuo A."/>
            <person name="Thoen E."/>
            <person name="Andreopoulos B."/>
            <person name="Lu D."/>
            <person name="Skrede I."/>
            <person name="Drula E."/>
            <person name="Henrissat B."/>
            <person name="Morin E."/>
            <person name="Kohler A."/>
            <person name="Barry K."/>
            <person name="LaButti K."/>
            <person name="Morin E."/>
            <person name="Salamov A."/>
            <person name="Lipzen A."/>
            <person name="Mereny Z."/>
            <person name="Hegedus B."/>
            <person name="Baldrian P."/>
            <person name="Stursova M."/>
            <person name="Weitz H."/>
            <person name="Taylor A."/>
            <person name="Grigoriev I.V."/>
            <person name="Nagy L.G."/>
            <person name="Martin F."/>
            <person name="Kauserud H."/>
        </authorList>
    </citation>
    <scope>NUCLEOTIDE SEQUENCE</scope>
    <source>
        <strain evidence="2">CBHHK067</strain>
    </source>
</reference>
<protein>
    <submittedName>
        <fullName evidence="2">Uncharacterized protein</fullName>
    </submittedName>
</protein>
<keyword evidence="3" id="KW-1185">Reference proteome</keyword>
<accession>A0AAD7DB10</accession>
<gene>
    <name evidence="2" type="ORF">B0H17DRAFT_1070063</name>
</gene>
<dbReference type="AlphaFoldDB" id="A0AAD7DB10"/>
<evidence type="ECO:0000313" key="2">
    <source>
        <dbReference type="EMBL" id="KAJ7687396.1"/>
    </source>
</evidence>
<feature type="signal peptide" evidence="1">
    <location>
        <begin position="1"/>
        <end position="29"/>
    </location>
</feature>
<sequence>MVSLPSASSSCYIASVLWLASPPLSPVWAVPWPPSPPCKACTPIYDSPTRARPFHAALPPVRRAAYDRTARFLLVSALLAEQHRAAHALWTGGVLVRADAVPSRHNRDFESVHKWEGNPEQAWYNAVEARLCIAVLDLVIIAASTLNEA</sequence>
<keyword evidence="1" id="KW-0732">Signal</keyword>
<feature type="chain" id="PRO_5041938757" evidence="1">
    <location>
        <begin position="30"/>
        <end position="149"/>
    </location>
</feature>
<proteinExistence type="predicted"/>
<dbReference type="EMBL" id="JARKIE010000088">
    <property type="protein sequence ID" value="KAJ7687396.1"/>
    <property type="molecule type" value="Genomic_DNA"/>
</dbReference>
<comment type="caution">
    <text evidence="2">The sequence shown here is derived from an EMBL/GenBank/DDBJ whole genome shotgun (WGS) entry which is preliminary data.</text>
</comment>
<evidence type="ECO:0000313" key="3">
    <source>
        <dbReference type="Proteomes" id="UP001221757"/>
    </source>
</evidence>
<organism evidence="2 3">
    <name type="scientific">Mycena rosella</name>
    <name type="common">Pink bonnet</name>
    <name type="synonym">Agaricus rosellus</name>
    <dbReference type="NCBI Taxonomy" id="1033263"/>
    <lineage>
        <taxon>Eukaryota</taxon>
        <taxon>Fungi</taxon>
        <taxon>Dikarya</taxon>
        <taxon>Basidiomycota</taxon>
        <taxon>Agaricomycotina</taxon>
        <taxon>Agaricomycetes</taxon>
        <taxon>Agaricomycetidae</taxon>
        <taxon>Agaricales</taxon>
        <taxon>Marasmiineae</taxon>
        <taxon>Mycenaceae</taxon>
        <taxon>Mycena</taxon>
    </lineage>
</organism>
<name>A0AAD7DB10_MYCRO</name>
<evidence type="ECO:0000256" key="1">
    <source>
        <dbReference type="SAM" id="SignalP"/>
    </source>
</evidence>
<dbReference type="Proteomes" id="UP001221757">
    <property type="component" value="Unassembled WGS sequence"/>
</dbReference>